<dbReference type="InterPro" id="IPR052698">
    <property type="entry name" value="MoCofactor_Util/Proc"/>
</dbReference>
<evidence type="ECO:0000259" key="2">
    <source>
        <dbReference type="Pfam" id="PF13478"/>
    </source>
</evidence>
<dbReference type="Pfam" id="PF13478">
    <property type="entry name" value="XdhC_C"/>
    <property type="match status" value="1"/>
</dbReference>
<organism evidence="3 4">
    <name type="scientific">Actinomadura barringtoniae</name>
    <dbReference type="NCBI Taxonomy" id="1427535"/>
    <lineage>
        <taxon>Bacteria</taxon>
        <taxon>Bacillati</taxon>
        <taxon>Actinomycetota</taxon>
        <taxon>Actinomycetes</taxon>
        <taxon>Streptosporangiales</taxon>
        <taxon>Thermomonosporaceae</taxon>
        <taxon>Actinomadura</taxon>
    </lineage>
</organism>
<reference evidence="3" key="1">
    <citation type="submission" date="2021-03" db="EMBL/GenBank/DDBJ databases">
        <authorList>
            <person name="Kanchanasin P."/>
            <person name="Saeng-In P."/>
            <person name="Phongsopitanun W."/>
            <person name="Yuki M."/>
            <person name="Kudo T."/>
            <person name="Ohkuma M."/>
            <person name="Tanasupawat S."/>
        </authorList>
    </citation>
    <scope>NUCLEOTIDE SEQUENCE</scope>
    <source>
        <strain evidence="3">GKU 128</strain>
    </source>
</reference>
<keyword evidence="4" id="KW-1185">Reference proteome</keyword>
<dbReference type="InterPro" id="IPR027051">
    <property type="entry name" value="XdhC_Rossmann_dom"/>
</dbReference>
<dbReference type="InterPro" id="IPR003777">
    <property type="entry name" value="XdhC_CoxI"/>
</dbReference>
<proteinExistence type="predicted"/>
<dbReference type="Proteomes" id="UP000669179">
    <property type="component" value="Unassembled WGS sequence"/>
</dbReference>
<gene>
    <name evidence="3" type="ORF">J4573_25855</name>
</gene>
<feature type="domain" description="XdhC Rossmann" evidence="2">
    <location>
        <begin position="119"/>
        <end position="228"/>
    </location>
</feature>
<dbReference type="PANTHER" id="PTHR30388:SF4">
    <property type="entry name" value="MOLYBDENUM COFACTOR INSERTION CHAPERONE PAOD"/>
    <property type="match status" value="1"/>
</dbReference>
<comment type="caution">
    <text evidence="3">The sequence shown here is derived from an EMBL/GenBank/DDBJ whole genome shotgun (WGS) entry which is preliminary data.</text>
</comment>
<dbReference type="Gene3D" id="3.40.50.720">
    <property type="entry name" value="NAD(P)-binding Rossmann-like Domain"/>
    <property type="match status" value="1"/>
</dbReference>
<evidence type="ECO:0000313" key="3">
    <source>
        <dbReference type="EMBL" id="MBO2450554.1"/>
    </source>
</evidence>
<feature type="domain" description="XdhC- CoxI" evidence="1">
    <location>
        <begin position="16"/>
        <end position="78"/>
    </location>
</feature>
<dbReference type="PANTHER" id="PTHR30388">
    <property type="entry name" value="ALDEHYDE OXIDOREDUCTASE MOLYBDENUM COFACTOR ASSEMBLY PROTEIN"/>
    <property type="match status" value="1"/>
</dbReference>
<dbReference type="Pfam" id="PF02625">
    <property type="entry name" value="XdhC_CoxI"/>
    <property type="match status" value="1"/>
</dbReference>
<name>A0A939PIQ3_9ACTN</name>
<dbReference type="EMBL" id="JAGEOJ010000010">
    <property type="protein sequence ID" value="MBO2450554.1"/>
    <property type="molecule type" value="Genomic_DNA"/>
</dbReference>
<accession>A0A939PIQ3</accession>
<dbReference type="AlphaFoldDB" id="A0A939PIQ3"/>
<protein>
    <submittedName>
        <fullName evidence="3">XdhC family protein</fullName>
    </submittedName>
</protein>
<sequence length="297" mass="30525">MMPADLTARMRELTGERVPFVHAVVVRTQVPASVCPGDDAIVLPDGSIEGFVGGRCAESSVRTAALGALRNGEAVLLRVLPEDAMAFPDSPGAQVVVNPCLSGGALEIFLKPLLPPPVLYVAGDSPIAVAVAELAGSIDFTARTDGPAGAAAVVIASHGRGDEPEAVRAALDAGARYIGLVASRRRGAAVLAELDLTEEERRRIHTPAGLAIGARTAPEIALSILAEIVAALRSGELVSEPVTEPEAEPVAEPRTAVDPVCGMTVTIGPGTPHLTAEGGRDVWFCGPGCLRAHAGRR</sequence>
<evidence type="ECO:0000313" key="4">
    <source>
        <dbReference type="Proteomes" id="UP000669179"/>
    </source>
</evidence>
<evidence type="ECO:0000259" key="1">
    <source>
        <dbReference type="Pfam" id="PF02625"/>
    </source>
</evidence>